<name>A0A8C9JTK8_PANTA</name>
<dbReference type="Pfam" id="PF00801">
    <property type="entry name" value="PKD"/>
    <property type="match status" value="1"/>
</dbReference>
<evidence type="ECO:0000256" key="13">
    <source>
        <dbReference type="SAM" id="MobiDB-lite"/>
    </source>
</evidence>
<protein>
    <submittedName>
        <fullName evidence="18">Polycystin 1 like 1, transient receptor potential channel interacting</fullName>
    </submittedName>
</protein>
<keyword evidence="7 14" id="KW-1133">Transmembrane helix</keyword>
<feature type="domain" description="REJ" evidence="17">
    <location>
        <begin position="361"/>
        <end position="1243"/>
    </location>
</feature>
<keyword evidence="10" id="KW-1015">Disulfide bond</keyword>
<evidence type="ECO:0000256" key="9">
    <source>
        <dbReference type="ARBA" id="ARBA00023136"/>
    </source>
</evidence>
<feature type="compositionally biased region" description="Low complexity" evidence="13">
    <location>
        <begin position="786"/>
        <end position="796"/>
    </location>
</feature>
<evidence type="ECO:0000256" key="5">
    <source>
        <dbReference type="ARBA" id="ARBA00022692"/>
    </source>
</evidence>
<keyword evidence="11" id="KW-0325">Glycoprotein</keyword>
<dbReference type="InterPro" id="IPR046791">
    <property type="entry name" value="Polycystin_dom"/>
</dbReference>
<feature type="transmembrane region" description="Helical" evidence="14">
    <location>
        <begin position="2266"/>
        <end position="2287"/>
    </location>
</feature>
<dbReference type="GO" id="GO:0005261">
    <property type="term" value="F:monoatomic cation channel activity"/>
    <property type="evidence" value="ECO:0007669"/>
    <property type="project" value="TreeGrafter"/>
</dbReference>
<feature type="transmembrane region" description="Helical" evidence="14">
    <location>
        <begin position="1423"/>
        <end position="1441"/>
    </location>
</feature>
<feature type="region of interest" description="Disordered" evidence="13">
    <location>
        <begin position="2421"/>
        <end position="2450"/>
    </location>
</feature>
<evidence type="ECO:0000256" key="8">
    <source>
        <dbReference type="ARBA" id="ARBA00023069"/>
    </source>
</evidence>
<sequence length="2450" mass="267791">VQGPADAVDPTVHCFPEADTQALLSLGFRVQVASDESLCLLLDFGDGCGVQVRIRDVSEGTAVTAFHQFGKGGWSGVRLEHRQRQESDTQLTEPPREGVYVLKAVIHSEFRGTEKELGPYYVDIGPATMSVSMNSSSIHKDGLLVLTDSLTDQKGTVVTHRFPTGPSWNVSFTSRTRAGGGQAWKPVTVRFQMQPVSVYTNGTVFATDTDITFLAVTKETVPLEFLWYFGEGPPVRTTSRSIRKRLRIPQWYSVTVQASSRLGRVASEPHRIRAQRRIVANRLASPSSALLNTSVTFECRLNFGSDVAFLWDFGDGAVGLGGSSASHSYSREGEFTVQVLAFNDVSTASLRKQLFIVREPCQPPPVKNMGPGKVQVWRSQPVNLGVTFESAILCDISQGLSYTWTFWNSEGARVPLPPAVSTHGQTLTVPGYFLQPGNYTALAKVQVEGSVVHSSYRVGVEVRARAPVSVISEGTHLFISRAPSSIIVLRGSQSYDPDSPGAVVRYHWKCTAASAPGHPCFSASSPHSLDAGAPTLSFPADSLSNSYDQFLVTLMVSSGGRNSSEAQVFLSPRPDSALRFVHISWVNFRDVFVNWNEELCLQAECEVCGQVSRLSYSWDLFLVNATEGTSVEVPFCRTVGLLGSAGLGAVSRPPESSPPSTEPSWPECHTTGAPFSQEPLPQTRGQPGLSAVGKPSSGPTVSRHWVPTTGDTAAPGVTPQDQGSPGPSSPGGSSPSQGLSPSPSDFEAYYGNIQEAELSRGRQPADCDLPGSDPSSSADRGRGDGDNLLGPLPPTAAAGPPLMVDWPKSLVGRTLFHSYTASGITGQTVTIKPFALSPGKTYVLQASVASKHGFLGRAQLYVTLRPAPWAVTCQVQPHRGLEAHTVFSIFCMSGRPDFHYKFSYRIGNGSRHTLYRGTDTQYYFALPAGEPLDDYKVMLSTEITDGSGSRVQPCAVAVTVLPRLHGGLCLDEDIYNSSLKHLSTLQLMGSYVEIRNYITMIARILSRWAAEDRSPPCGQWSRIQDALISSACRLPSTDQEEMLDSVLLFRDLLRFPHKVSFTSAALVLKSTQALLAQSLLSGRPAVAKGTMLELILLVSAIWEVSDQETPRNVGFLQEEGIKVISALLLRQLCISTGQMEFCTLLHHDRQGAMQSLGPVRMHLPGGLAGQRPAAAGMQSPCYISQLMLFKKNPYPGRRAPGQIGPLVALSLFTCSGRRPISRQRLREPVVVEFGEEDGLGERRNRTTFALLRETVNFHRFTGRSESPQESLQIRIEFSRPVSRAFPVMVLVRFSEKPTPSDFLVKKVYVWDEPMVHMYVPAASLRDTSLGYLSLLDADYDRSPRNKYFAKAVNYTVRFQWLQCIFWEMREWRSTNSSPQPGASPGKVSCSYDRLAPVSVARRNLSAGFSVEGVSKLQRHPENLLPSILIVVSMVLYALLVTKTRRVDRHEREKVRYIFLQEDTPADHQLYAVVVDTGFRAPAHCSAKVYIVLCGENGVSEPRELYCPEKPLFERNSRHTFVLSAHTARHLAGEPGASPLRRSLLAKRKLPRLVQMPQVRRCVRAGMFQLLYSKFTEYLEDFHVWTSVYSQPSPSSFLRTPRLTVAFTLLCVYACLALPWALGSPDAAYGSFQMGLLCTLLASPAAQLLSLLLRLARPPGPAVPGPPSPQDPCLNSHLLPQEPSGPRRVKPCLPPRRAPMGASSRLSALQMQSLLSLLLPLPAHALCPCAGLSFLCCGVDIPSGQIELPSLGRTTGRPPPLPLLRHRPTAAARSRTITRTQTLRPGVLCTDGCSLPGDRFNPTQCAQWLHLLTLSVLCCVFVTQPLLVGLVALGFAWRKRDDPHFFTESLREATKDLGSELEGRVRSPTALPLSSLQMVAARQRARRLRWARPPSAAQLSVTRERMRRETRTRVALRDVCMYTLMLLLHWFVLCGKVSQDEYALNQAIRNEFTRSSSGGLTSVGAWWDWSLTTLLDGLHGPGAHTAGVPRAQPGALGGKCYLMGALVIKQLRLPSPPSVLTEDSPPTRSPQVGATDTSSVTDPAVQGVAASGPGDYGAREHWVLSLGSTRAAAHAALSGLRASRWIDRSTRAVSVHFTLYNPPTRLLSSVSLRAELLPAGGLALSPLVESVAGFHSDSSRWYRLTLPELVFLALNLIGLCLHLSGVAETGVRSYWHSPGRWLELTMAGAGLAYHAASSHLVTLTGEVTDHFQKGFFHEFLDLSLVTSWNQRVSWLQGTLSFVLTLKCICLIGVQTPVASCSFLTRRSFAGVFVAGLAGVLMLAAHSHLRAAPPGTFTDVSRGLPFRFPGRRQRDTFPGLSKSDPRAPAWCCGAFFIVTSTVWLGTLRGSLMTLVRKRKSFQSKSLVRLEDVTVCVWGQCLALLGLERPQREEAETVESQHYYLDEVSDLLEELLLKINGFFGSPRPPPSQQQSCDETESRAEGGPLGSISA</sequence>
<feature type="compositionally biased region" description="Low complexity" evidence="13">
    <location>
        <begin position="719"/>
        <end position="744"/>
    </location>
</feature>
<keyword evidence="4" id="KW-1003">Cell membrane</keyword>
<proteinExistence type="inferred from homology"/>
<dbReference type="PANTHER" id="PTHR46730">
    <property type="entry name" value="POLYCYSTIN-1"/>
    <property type="match status" value="1"/>
</dbReference>
<dbReference type="PROSITE" id="PS51111">
    <property type="entry name" value="REJ"/>
    <property type="match status" value="1"/>
</dbReference>
<dbReference type="InterPro" id="IPR014010">
    <property type="entry name" value="REJ_dom"/>
</dbReference>
<feature type="compositionally biased region" description="Polar residues" evidence="13">
    <location>
        <begin position="2023"/>
        <end position="2040"/>
    </location>
</feature>
<evidence type="ECO:0000256" key="6">
    <source>
        <dbReference type="ARBA" id="ARBA00022737"/>
    </source>
</evidence>
<dbReference type="InterPro" id="IPR002859">
    <property type="entry name" value="PKD/REJ-like"/>
</dbReference>
<evidence type="ECO:0000256" key="14">
    <source>
        <dbReference type="SAM" id="Phobius"/>
    </source>
</evidence>
<organism evidence="18 19">
    <name type="scientific">Panthera tigris altaica</name>
    <name type="common">Siberian tiger</name>
    <dbReference type="NCBI Taxonomy" id="74533"/>
    <lineage>
        <taxon>Eukaryota</taxon>
        <taxon>Metazoa</taxon>
        <taxon>Chordata</taxon>
        <taxon>Craniata</taxon>
        <taxon>Vertebrata</taxon>
        <taxon>Euteleostomi</taxon>
        <taxon>Mammalia</taxon>
        <taxon>Eutheria</taxon>
        <taxon>Laurasiatheria</taxon>
        <taxon>Carnivora</taxon>
        <taxon>Feliformia</taxon>
        <taxon>Felidae</taxon>
        <taxon>Pantherinae</taxon>
        <taxon>Panthera</taxon>
    </lineage>
</organism>
<dbReference type="GO" id="GO:0006816">
    <property type="term" value="P:calcium ion transport"/>
    <property type="evidence" value="ECO:0007669"/>
    <property type="project" value="TreeGrafter"/>
</dbReference>
<dbReference type="Gene3D" id="2.60.60.20">
    <property type="entry name" value="PLAT/LH2 domain"/>
    <property type="match status" value="1"/>
</dbReference>
<gene>
    <name evidence="18" type="primary">PKD1L1</name>
</gene>
<evidence type="ECO:0000256" key="3">
    <source>
        <dbReference type="ARBA" id="ARBA00007200"/>
    </source>
</evidence>
<feature type="region of interest" description="Disordered" evidence="13">
    <location>
        <begin position="1660"/>
        <end position="1694"/>
    </location>
</feature>
<reference evidence="18" key="1">
    <citation type="submission" date="2025-08" db="UniProtKB">
        <authorList>
            <consortium name="Ensembl"/>
        </authorList>
    </citation>
    <scope>IDENTIFICATION</scope>
</reference>
<evidence type="ECO:0000256" key="11">
    <source>
        <dbReference type="ARBA" id="ARBA00023180"/>
    </source>
</evidence>
<dbReference type="Gene3D" id="2.60.40.10">
    <property type="entry name" value="Immunoglobulins"/>
    <property type="match status" value="1"/>
</dbReference>
<dbReference type="PANTHER" id="PTHR46730:SF4">
    <property type="entry name" value="POLYCYSTIC KIDNEY DISEASE PROTEIN 1-LIKE 1"/>
    <property type="match status" value="1"/>
</dbReference>
<feature type="region of interest" description="Disordered" evidence="13">
    <location>
        <begin position="649"/>
        <end position="796"/>
    </location>
</feature>
<dbReference type="Pfam" id="PF02010">
    <property type="entry name" value="REJ"/>
    <property type="match status" value="2"/>
</dbReference>
<evidence type="ECO:0000256" key="10">
    <source>
        <dbReference type="ARBA" id="ARBA00023157"/>
    </source>
</evidence>
<evidence type="ECO:0000259" key="17">
    <source>
        <dbReference type="PROSITE" id="PS51111"/>
    </source>
</evidence>
<evidence type="ECO:0000313" key="18">
    <source>
        <dbReference type="Ensembl" id="ENSPTIP00000012098.1"/>
    </source>
</evidence>
<keyword evidence="12" id="KW-0966">Cell projection</keyword>
<evidence type="ECO:0000259" key="16">
    <source>
        <dbReference type="PROSITE" id="PS50221"/>
    </source>
</evidence>
<evidence type="ECO:0000259" key="15">
    <source>
        <dbReference type="PROSITE" id="PS50093"/>
    </source>
</evidence>
<dbReference type="PROSITE" id="PS50093">
    <property type="entry name" value="PKD"/>
    <property type="match status" value="1"/>
</dbReference>
<feature type="transmembrane region" description="Helical" evidence="14">
    <location>
        <begin position="1633"/>
        <end position="1652"/>
    </location>
</feature>
<dbReference type="Pfam" id="PF20519">
    <property type="entry name" value="Polycystin_dom"/>
    <property type="match status" value="1"/>
</dbReference>
<dbReference type="InterPro" id="IPR022409">
    <property type="entry name" value="PKD/Chitinase_dom"/>
</dbReference>
<dbReference type="InterPro" id="IPR057244">
    <property type="entry name" value="GAIN_B"/>
</dbReference>
<keyword evidence="9 14" id="KW-0472">Membrane</keyword>
<dbReference type="InterPro" id="IPR013783">
    <property type="entry name" value="Ig-like_fold"/>
</dbReference>
<dbReference type="PROSITE" id="PS50221">
    <property type="entry name" value="GAIN_B"/>
    <property type="match status" value="1"/>
</dbReference>
<dbReference type="FunFam" id="2.60.40.10:FF:000825">
    <property type="entry name" value="Polycystin 1, transient receptor potential channel interacting"/>
    <property type="match status" value="1"/>
</dbReference>
<dbReference type="GO" id="GO:0097730">
    <property type="term" value="C:non-motile cilium"/>
    <property type="evidence" value="ECO:0007669"/>
    <property type="project" value="Ensembl"/>
</dbReference>
<dbReference type="GO" id="GO:0060170">
    <property type="term" value="C:ciliary membrane"/>
    <property type="evidence" value="ECO:0007669"/>
    <property type="project" value="Ensembl"/>
</dbReference>
<evidence type="ECO:0000256" key="4">
    <source>
        <dbReference type="ARBA" id="ARBA00022475"/>
    </source>
</evidence>
<dbReference type="InterPro" id="IPR000601">
    <property type="entry name" value="PKD_dom"/>
</dbReference>
<keyword evidence="19" id="KW-1185">Reference proteome</keyword>
<dbReference type="GeneTree" id="ENSGT00940000162104"/>
<feature type="region of interest" description="Disordered" evidence="13">
    <location>
        <begin position="1749"/>
        <end position="1768"/>
    </location>
</feature>
<dbReference type="InterPro" id="IPR035986">
    <property type="entry name" value="PKD_dom_sf"/>
</dbReference>
<evidence type="ECO:0000256" key="1">
    <source>
        <dbReference type="ARBA" id="ARBA00004138"/>
    </source>
</evidence>
<feature type="domain" description="PKD" evidence="15">
    <location>
        <begin position="278"/>
        <end position="356"/>
    </location>
</feature>
<dbReference type="SUPFAM" id="SSF49723">
    <property type="entry name" value="Lipase/lipooxygenase domain (PLAT/LH2 domain)"/>
    <property type="match status" value="1"/>
</dbReference>
<accession>A0A8C9JTK8</accession>
<dbReference type="Ensembl" id="ENSPTIT00000016112.1">
    <property type="protein sequence ID" value="ENSPTIP00000012098.1"/>
    <property type="gene ID" value="ENSPTIG00000012271.1"/>
</dbReference>
<keyword evidence="6" id="KW-0677">Repeat</keyword>
<dbReference type="SMART" id="SM00089">
    <property type="entry name" value="PKD"/>
    <property type="match status" value="1"/>
</dbReference>
<evidence type="ECO:0000256" key="12">
    <source>
        <dbReference type="ARBA" id="ARBA00023273"/>
    </source>
</evidence>
<evidence type="ECO:0000256" key="7">
    <source>
        <dbReference type="ARBA" id="ARBA00022989"/>
    </source>
</evidence>
<feature type="region of interest" description="Disordered" evidence="13">
    <location>
        <begin position="2016"/>
        <end position="2052"/>
    </location>
</feature>
<feature type="transmembrane region" description="Helical" evidence="14">
    <location>
        <begin position="1807"/>
        <end position="1836"/>
    </location>
</feature>
<keyword evidence="5 14" id="KW-0812">Transmembrane</keyword>
<feature type="domain" description="GAIN-B" evidence="16">
    <location>
        <begin position="1262"/>
        <end position="1407"/>
    </location>
</feature>
<dbReference type="SUPFAM" id="SSF49299">
    <property type="entry name" value="PKD domain"/>
    <property type="match status" value="2"/>
</dbReference>
<feature type="compositionally biased region" description="Pro residues" evidence="13">
    <location>
        <begin position="1660"/>
        <end position="1669"/>
    </location>
</feature>
<comment type="subcellular location">
    <subcellularLocation>
        <location evidence="2">Cell membrane</location>
        <topology evidence="2">Multi-pass membrane protein</topology>
    </subcellularLocation>
    <subcellularLocation>
        <location evidence="1">Cell projection</location>
        <location evidence="1">Cilium</location>
    </subcellularLocation>
</comment>
<keyword evidence="8" id="KW-0969">Cilium</keyword>
<feature type="transmembrane region" description="Helical" evidence="14">
    <location>
        <begin position="1602"/>
        <end position="1621"/>
    </location>
</feature>
<feature type="transmembrane region" description="Helical" evidence="14">
    <location>
        <begin position="2233"/>
        <end position="2254"/>
    </location>
</feature>
<feature type="transmembrane region" description="Helical" evidence="14">
    <location>
        <begin position="2325"/>
        <end position="2345"/>
    </location>
</feature>
<dbReference type="InterPro" id="IPR036392">
    <property type="entry name" value="PLAT/LH2_dom_sf"/>
</dbReference>
<evidence type="ECO:0000256" key="2">
    <source>
        <dbReference type="ARBA" id="ARBA00004651"/>
    </source>
</evidence>
<dbReference type="CDD" id="cd00146">
    <property type="entry name" value="PKD"/>
    <property type="match status" value="1"/>
</dbReference>
<reference evidence="18" key="2">
    <citation type="submission" date="2025-09" db="UniProtKB">
        <authorList>
            <consortium name="Ensembl"/>
        </authorList>
    </citation>
    <scope>IDENTIFICATION</scope>
</reference>
<dbReference type="Proteomes" id="UP000675900">
    <property type="component" value="Unassembled WGS sequence"/>
</dbReference>
<evidence type="ECO:0000313" key="19">
    <source>
        <dbReference type="Proteomes" id="UP000675900"/>
    </source>
</evidence>
<dbReference type="GO" id="GO:0034704">
    <property type="term" value="C:calcium channel complex"/>
    <property type="evidence" value="ECO:0007669"/>
    <property type="project" value="Ensembl"/>
</dbReference>
<comment type="similarity">
    <text evidence="3">Belongs to the polycystin family.</text>
</comment>